<feature type="transmembrane region" description="Helical" evidence="13">
    <location>
        <begin position="143"/>
        <end position="167"/>
    </location>
</feature>
<feature type="transmembrane region" description="Helical" evidence="13">
    <location>
        <begin position="207"/>
        <end position="229"/>
    </location>
</feature>
<feature type="transmembrane region" description="Helical" evidence="13">
    <location>
        <begin position="323"/>
        <end position="341"/>
    </location>
</feature>
<dbReference type="InParanoid" id="A0A6P7WWH0"/>
<evidence type="ECO:0000256" key="11">
    <source>
        <dbReference type="ARBA" id="ARBA00023224"/>
    </source>
</evidence>
<dbReference type="PANTHER" id="PTHR26454">
    <property type="entry name" value="OLFACTORY RECEPTOR"/>
    <property type="match status" value="1"/>
</dbReference>
<evidence type="ECO:0000259" key="14">
    <source>
        <dbReference type="PROSITE" id="PS50262"/>
    </source>
</evidence>
<dbReference type="Gene3D" id="1.20.1070.10">
    <property type="entry name" value="Rhodopsin 7-helix transmembrane proteins"/>
    <property type="match status" value="1"/>
</dbReference>
<evidence type="ECO:0000256" key="8">
    <source>
        <dbReference type="ARBA" id="ARBA00023136"/>
    </source>
</evidence>
<reference evidence="16" key="1">
    <citation type="submission" date="2025-08" db="UniProtKB">
        <authorList>
            <consortium name="RefSeq"/>
        </authorList>
    </citation>
    <scope>IDENTIFICATION</scope>
</reference>
<evidence type="ECO:0000256" key="13">
    <source>
        <dbReference type="RuleBase" id="RU363047"/>
    </source>
</evidence>
<dbReference type="Proteomes" id="UP000515156">
    <property type="component" value="Chromosome 14"/>
</dbReference>
<dbReference type="GeneID" id="115457313"/>
<keyword evidence="2 13" id="KW-1003">Cell membrane</keyword>
<keyword evidence="11 12" id="KW-0807">Transducer</keyword>
<dbReference type="InterPro" id="IPR000725">
    <property type="entry name" value="Olfact_rcpt"/>
</dbReference>
<dbReference type="PRINTS" id="PR00237">
    <property type="entry name" value="GPCRRHODOPSN"/>
</dbReference>
<comment type="subcellular location">
    <subcellularLocation>
        <location evidence="1 13">Cell membrane</location>
        <topology evidence="1 13">Multi-pass membrane protein</topology>
    </subcellularLocation>
</comment>
<feature type="transmembrane region" description="Helical" evidence="13">
    <location>
        <begin position="241"/>
        <end position="264"/>
    </location>
</feature>
<dbReference type="OrthoDB" id="5967898at2759"/>
<keyword evidence="4 12" id="KW-0812">Transmembrane</keyword>
<gene>
    <name evidence="16" type="primary">LOC115457313</name>
</gene>
<feature type="transmembrane region" description="Helical" evidence="13">
    <location>
        <begin position="105"/>
        <end position="123"/>
    </location>
</feature>
<dbReference type="AlphaFoldDB" id="A0A6P7WWH0"/>
<evidence type="ECO:0000256" key="3">
    <source>
        <dbReference type="ARBA" id="ARBA00022606"/>
    </source>
</evidence>
<keyword evidence="10" id="KW-0325">Glycoprotein</keyword>
<dbReference type="PRINTS" id="PR00245">
    <property type="entry name" value="OLFACTORYR"/>
</dbReference>
<dbReference type="Pfam" id="PF13853">
    <property type="entry name" value="7tm_4"/>
    <property type="match status" value="1"/>
</dbReference>
<feature type="transmembrane region" description="Helical" evidence="13">
    <location>
        <begin position="276"/>
        <end position="295"/>
    </location>
</feature>
<organism evidence="15 16">
    <name type="scientific">Microcaecilia unicolor</name>
    <dbReference type="NCBI Taxonomy" id="1415580"/>
    <lineage>
        <taxon>Eukaryota</taxon>
        <taxon>Metazoa</taxon>
        <taxon>Chordata</taxon>
        <taxon>Craniata</taxon>
        <taxon>Vertebrata</taxon>
        <taxon>Euteleostomi</taxon>
        <taxon>Amphibia</taxon>
        <taxon>Gymnophiona</taxon>
        <taxon>Siphonopidae</taxon>
        <taxon>Microcaecilia</taxon>
    </lineage>
</organism>
<sequence length="343" mass="38650">MSFAELRNKTFVTEFILLGLSDAPELRIFLPIMFSIIYIVTVTGNLLTICIIAVNYHLHSPMYFFLACLSLLEACFTSLFVPKMLVILVSEKKSISFSNCFIQCYFFYLLLGTDLSLLTVMSIDRYVAICRPMHYATIMTHRVCAQTVLGCWVTAFVLLLPTFILLLRSPFCGPNEINHFFCDGFELLKLSCGDTCVLKLFISIVSFTYLTGSSLVIAMSYIYILFTILKISSRTGRSKAFSTCTSHLSMVSISFGSASFIQATAYENNSRDLNKVVTLVAATLPPLLNPFIYTLRNQKNMKVKNETVVIEFILEGFPGSPQMQNFIFVLLIVVYMSPYLGTF</sequence>
<evidence type="ECO:0000256" key="7">
    <source>
        <dbReference type="ARBA" id="ARBA00023040"/>
    </source>
</evidence>
<proteinExistence type="inferred from homology"/>
<dbReference type="KEGG" id="muo:115457313"/>
<keyword evidence="7 12" id="KW-0297">G-protein coupled receptor</keyword>
<keyword evidence="3 13" id="KW-0716">Sensory transduction</keyword>
<evidence type="ECO:0000256" key="9">
    <source>
        <dbReference type="ARBA" id="ARBA00023170"/>
    </source>
</evidence>
<feature type="domain" description="G-protein coupled receptors family 1 profile" evidence="14">
    <location>
        <begin position="44"/>
        <end position="293"/>
    </location>
</feature>
<comment type="similarity">
    <text evidence="12">Belongs to the G-protein coupled receptor 1 family.</text>
</comment>
<dbReference type="InterPro" id="IPR047132">
    <property type="entry name" value="Olfact_rcpt_6C-like"/>
</dbReference>
<keyword evidence="9 12" id="KW-0675">Receptor</keyword>
<evidence type="ECO:0000256" key="6">
    <source>
        <dbReference type="ARBA" id="ARBA00022989"/>
    </source>
</evidence>
<keyword evidence="6 13" id="KW-1133">Transmembrane helix</keyword>
<evidence type="ECO:0000256" key="10">
    <source>
        <dbReference type="ARBA" id="ARBA00023180"/>
    </source>
</evidence>
<protein>
    <recommendedName>
        <fullName evidence="13">Olfactory receptor</fullName>
    </recommendedName>
</protein>
<name>A0A6P7WWH0_9AMPH</name>
<evidence type="ECO:0000256" key="2">
    <source>
        <dbReference type="ARBA" id="ARBA00022475"/>
    </source>
</evidence>
<evidence type="ECO:0000256" key="12">
    <source>
        <dbReference type="RuleBase" id="RU000688"/>
    </source>
</evidence>
<feature type="transmembrane region" description="Helical" evidence="13">
    <location>
        <begin position="63"/>
        <end position="85"/>
    </location>
</feature>
<dbReference type="GO" id="GO:0004930">
    <property type="term" value="F:G protein-coupled receptor activity"/>
    <property type="evidence" value="ECO:0007669"/>
    <property type="project" value="UniProtKB-KW"/>
</dbReference>
<dbReference type="PROSITE" id="PS50262">
    <property type="entry name" value="G_PROTEIN_RECEP_F1_2"/>
    <property type="match status" value="1"/>
</dbReference>
<keyword evidence="15" id="KW-1185">Reference proteome</keyword>
<dbReference type="RefSeq" id="XP_030042595.1">
    <property type="nucleotide sequence ID" value="XM_030186735.1"/>
</dbReference>
<evidence type="ECO:0000313" key="16">
    <source>
        <dbReference type="RefSeq" id="XP_030042595.1"/>
    </source>
</evidence>
<dbReference type="PROSITE" id="PS00237">
    <property type="entry name" value="G_PROTEIN_RECEP_F1_1"/>
    <property type="match status" value="1"/>
</dbReference>
<evidence type="ECO:0000313" key="15">
    <source>
        <dbReference type="Proteomes" id="UP000515156"/>
    </source>
</evidence>
<keyword evidence="5 13" id="KW-0552">Olfaction</keyword>
<dbReference type="PANTHER" id="PTHR26454:SF18">
    <property type="entry name" value="OLFACTORY RECEPTOR 6C76"/>
    <property type="match status" value="1"/>
</dbReference>
<dbReference type="FunFam" id="1.20.1070.10:FF:000010">
    <property type="entry name" value="Olfactory receptor"/>
    <property type="match status" value="1"/>
</dbReference>
<evidence type="ECO:0000256" key="1">
    <source>
        <dbReference type="ARBA" id="ARBA00004651"/>
    </source>
</evidence>
<dbReference type="InterPro" id="IPR017452">
    <property type="entry name" value="GPCR_Rhodpsn_7TM"/>
</dbReference>
<feature type="transmembrane region" description="Helical" evidence="13">
    <location>
        <begin position="28"/>
        <end position="56"/>
    </location>
</feature>
<dbReference type="SUPFAM" id="SSF81321">
    <property type="entry name" value="Family A G protein-coupled receptor-like"/>
    <property type="match status" value="1"/>
</dbReference>
<dbReference type="GO" id="GO:0004984">
    <property type="term" value="F:olfactory receptor activity"/>
    <property type="evidence" value="ECO:0007669"/>
    <property type="project" value="InterPro"/>
</dbReference>
<dbReference type="GO" id="GO:0005886">
    <property type="term" value="C:plasma membrane"/>
    <property type="evidence" value="ECO:0007669"/>
    <property type="project" value="UniProtKB-SubCell"/>
</dbReference>
<keyword evidence="8 13" id="KW-0472">Membrane</keyword>
<accession>A0A6P7WWH0</accession>
<evidence type="ECO:0000256" key="4">
    <source>
        <dbReference type="ARBA" id="ARBA00022692"/>
    </source>
</evidence>
<evidence type="ECO:0000256" key="5">
    <source>
        <dbReference type="ARBA" id="ARBA00022725"/>
    </source>
</evidence>
<dbReference type="InterPro" id="IPR000276">
    <property type="entry name" value="GPCR_Rhodpsn"/>
</dbReference>